<dbReference type="InterPro" id="IPR001387">
    <property type="entry name" value="Cro/C1-type_HTH"/>
</dbReference>
<dbReference type="EMBL" id="JQ031550">
    <property type="protein sequence ID" value="AEY78099.1"/>
    <property type="molecule type" value="Genomic_DNA"/>
</dbReference>
<dbReference type="RefSeq" id="WP_014343596.1">
    <property type="nucleotide sequence ID" value="NC_016850.1"/>
</dbReference>
<dbReference type="GO" id="GO:0003677">
    <property type="term" value="F:DNA binding"/>
    <property type="evidence" value="ECO:0007669"/>
    <property type="project" value="InterPro"/>
</dbReference>
<dbReference type="AlphaFoldDB" id="H2ERT2"/>
<evidence type="ECO:0000256" key="1">
    <source>
        <dbReference type="SAM" id="Coils"/>
    </source>
</evidence>
<feature type="coiled-coil region" evidence="1">
    <location>
        <begin position="5"/>
        <end position="66"/>
    </location>
</feature>
<keyword evidence="3" id="KW-0614">Plasmid</keyword>
<evidence type="ECO:0000313" key="3">
    <source>
        <dbReference type="EMBL" id="AEY78099.1"/>
    </source>
</evidence>
<dbReference type="Pfam" id="PF13443">
    <property type="entry name" value="HTH_26"/>
    <property type="match status" value="1"/>
</dbReference>
<organism evidence="3">
    <name type="scientific">Aliivibrio fischeri</name>
    <name type="common">Vibrio fischeri</name>
    <dbReference type="NCBI Taxonomy" id="668"/>
    <lineage>
        <taxon>Bacteria</taxon>
        <taxon>Pseudomonadati</taxon>
        <taxon>Pseudomonadota</taxon>
        <taxon>Gammaproteobacteria</taxon>
        <taxon>Vibrionales</taxon>
        <taxon>Vibrionaceae</taxon>
        <taxon>Aliivibrio</taxon>
    </lineage>
</organism>
<dbReference type="InterPro" id="IPR010982">
    <property type="entry name" value="Lambda_DNA-bd_dom_sf"/>
</dbReference>
<sequence length="104" mass="11861">MTKSADEVQVQLIKLNQEMQDLLDNIITLKDNPNSQNALSENTDLAALLLLKRRELNISIEDLELQTEISFSTVQRTLKEPQNAKLSNVLKICNELGVKLWIEK</sequence>
<accession>H2ERT2</accession>
<keyword evidence="1" id="KW-0175">Coiled coil</keyword>
<reference evidence="3" key="1">
    <citation type="submission" date="2011-11" db="EMBL/GenBank/DDBJ databases">
        <authorList>
            <person name="Summers A.O."/>
            <person name="Wireman J."/>
            <person name="Williams L.E."/>
        </authorList>
    </citation>
    <scope>NUCLEOTIDE SEQUENCE</scope>
    <source>
        <strain evidence="3">CG103</strain>
        <plasmid evidence="3">pCG103-32</plasmid>
    </source>
</reference>
<geneLocation type="plasmid" evidence="3">
    <name>pCG103-32</name>
</geneLocation>
<dbReference type="Gene3D" id="1.10.260.40">
    <property type="entry name" value="lambda repressor-like DNA-binding domains"/>
    <property type="match status" value="1"/>
</dbReference>
<feature type="domain" description="HTH cro/C1-type" evidence="2">
    <location>
        <begin position="55"/>
        <end position="99"/>
    </location>
</feature>
<evidence type="ECO:0000259" key="2">
    <source>
        <dbReference type="Pfam" id="PF13443"/>
    </source>
</evidence>
<protein>
    <recommendedName>
        <fullName evidence="2">HTH cro/C1-type domain-containing protein</fullName>
    </recommendedName>
</protein>
<name>H2ERT2_ALIFS</name>
<proteinExistence type="predicted"/>
<dbReference type="SUPFAM" id="SSF47413">
    <property type="entry name" value="lambda repressor-like DNA-binding domains"/>
    <property type="match status" value="1"/>
</dbReference>